<dbReference type="InterPro" id="IPR027417">
    <property type="entry name" value="P-loop_NTPase"/>
</dbReference>
<dbReference type="RefSeq" id="WP_155355976.1">
    <property type="nucleotide sequence ID" value="NZ_BAAAHL010000010.1"/>
</dbReference>
<reference evidence="4 5" key="1">
    <citation type="submission" date="2019-10" db="EMBL/GenBank/DDBJ databases">
        <title>Whole genome shotgun sequence of Acrocarpospora macrocephala NBRC 16266.</title>
        <authorList>
            <person name="Ichikawa N."/>
            <person name="Kimura A."/>
            <person name="Kitahashi Y."/>
            <person name="Komaki H."/>
            <person name="Oguchi A."/>
        </authorList>
    </citation>
    <scope>NUCLEOTIDE SEQUENCE [LARGE SCALE GENOMIC DNA]</scope>
    <source>
        <strain evidence="4 5">NBRC 16266</strain>
    </source>
</reference>
<dbReference type="AlphaFoldDB" id="A0A5M3WMP2"/>
<dbReference type="Proteomes" id="UP000331127">
    <property type="component" value="Unassembled WGS sequence"/>
</dbReference>
<keyword evidence="5" id="KW-1185">Reference proteome</keyword>
<name>A0A5M3WMP2_9ACTN</name>
<dbReference type="Gene3D" id="3.40.50.300">
    <property type="entry name" value="P-loop containing nucleotide triphosphate hydrolases"/>
    <property type="match status" value="1"/>
</dbReference>
<evidence type="ECO:0000256" key="1">
    <source>
        <dbReference type="ARBA" id="ARBA00022741"/>
    </source>
</evidence>
<dbReference type="GO" id="GO:0005524">
    <property type="term" value="F:ATP binding"/>
    <property type="evidence" value="ECO:0007669"/>
    <property type="project" value="UniProtKB-KW"/>
</dbReference>
<keyword evidence="2" id="KW-0067">ATP-binding</keyword>
<dbReference type="PANTHER" id="PTHR43158">
    <property type="entry name" value="SKFA PEPTIDE EXPORT ATP-BINDING PROTEIN SKFE"/>
    <property type="match status" value="1"/>
</dbReference>
<dbReference type="SMART" id="SM00382">
    <property type="entry name" value="AAA"/>
    <property type="match status" value="1"/>
</dbReference>
<dbReference type="Pfam" id="PF00005">
    <property type="entry name" value="ABC_tran"/>
    <property type="match status" value="1"/>
</dbReference>
<protein>
    <submittedName>
        <fullName evidence="4">ABC transporter</fullName>
    </submittedName>
</protein>
<sequence length="288" mass="31137">MRVEVRDLVLRYGETTALDGITLSLGEHKIYGLLGRNGSGKTSLLSVLAGFRRESEGVVRVDGAPVFEHAPVTSRISLIRDAGETTDIGTVEDALFFAEWLRRDWDGEFADQLLERFALTRKMTVKTMSKGQRSALGVIIGLAGRAPLTMFDESYLGMDAPSRQAFYDVLLADYMARPRTIIMSSHLIEEVSPLFEQVVIIDAGRVVVHEEAQALLSRGTAVTGAAAPVDAFTAGLTVLGSRQLGATKSAMVYGVLDDARRREAAAAGLELGPIAMQDLFVHLTGGPR</sequence>
<evidence type="ECO:0000259" key="3">
    <source>
        <dbReference type="PROSITE" id="PS50893"/>
    </source>
</evidence>
<dbReference type="EMBL" id="BLAE01000022">
    <property type="protein sequence ID" value="GES10545.1"/>
    <property type="molecule type" value="Genomic_DNA"/>
</dbReference>
<comment type="caution">
    <text evidence="4">The sequence shown here is derived from an EMBL/GenBank/DDBJ whole genome shotgun (WGS) entry which is preliminary data.</text>
</comment>
<dbReference type="PROSITE" id="PS50893">
    <property type="entry name" value="ABC_TRANSPORTER_2"/>
    <property type="match status" value="1"/>
</dbReference>
<organism evidence="4 5">
    <name type="scientific">Acrocarpospora macrocephala</name>
    <dbReference type="NCBI Taxonomy" id="150177"/>
    <lineage>
        <taxon>Bacteria</taxon>
        <taxon>Bacillati</taxon>
        <taxon>Actinomycetota</taxon>
        <taxon>Actinomycetes</taxon>
        <taxon>Streptosporangiales</taxon>
        <taxon>Streptosporangiaceae</taxon>
        <taxon>Acrocarpospora</taxon>
    </lineage>
</organism>
<proteinExistence type="predicted"/>
<dbReference type="InterPro" id="IPR003593">
    <property type="entry name" value="AAA+_ATPase"/>
</dbReference>
<dbReference type="PANTHER" id="PTHR43158:SF5">
    <property type="entry name" value="ABC TRANSPORTER, ATP-BINDING PROTEIN"/>
    <property type="match status" value="1"/>
</dbReference>
<dbReference type="CDD" id="cd03230">
    <property type="entry name" value="ABC_DR_subfamily_A"/>
    <property type="match status" value="1"/>
</dbReference>
<dbReference type="PROSITE" id="PS00211">
    <property type="entry name" value="ABC_TRANSPORTER_1"/>
    <property type="match status" value="1"/>
</dbReference>
<evidence type="ECO:0000313" key="4">
    <source>
        <dbReference type="EMBL" id="GES10545.1"/>
    </source>
</evidence>
<dbReference type="GO" id="GO:0016887">
    <property type="term" value="F:ATP hydrolysis activity"/>
    <property type="evidence" value="ECO:0007669"/>
    <property type="project" value="InterPro"/>
</dbReference>
<dbReference type="OrthoDB" id="9804819at2"/>
<keyword evidence="1" id="KW-0547">Nucleotide-binding</keyword>
<evidence type="ECO:0000313" key="5">
    <source>
        <dbReference type="Proteomes" id="UP000331127"/>
    </source>
</evidence>
<dbReference type="InterPro" id="IPR017871">
    <property type="entry name" value="ABC_transporter-like_CS"/>
</dbReference>
<dbReference type="InterPro" id="IPR003439">
    <property type="entry name" value="ABC_transporter-like_ATP-bd"/>
</dbReference>
<gene>
    <name evidence="4" type="ORF">Amac_041420</name>
</gene>
<feature type="domain" description="ABC transporter" evidence="3">
    <location>
        <begin position="3"/>
        <end position="228"/>
    </location>
</feature>
<evidence type="ECO:0000256" key="2">
    <source>
        <dbReference type="ARBA" id="ARBA00022840"/>
    </source>
</evidence>
<dbReference type="SUPFAM" id="SSF52540">
    <property type="entry name" value="P-loop containing nucleoside triphosphate hydrolases"/>
    <property type="match status" value="1"/>
</dbReference>
<accession>A0A5M3WMP2</accession>